<keyword evidence="1" id="KW-1133">Transmembrane helix</keyword>
<dbReference type="OrthoDB" id="2063545at2"/>
<dbReference type="Proteomes" id="UP000184612">
    <property type="component" value="Unassembled WGS sequence"/>
</dbReference>
<evidence type="ECO:0000313" key="3">
    <source>
        <dbReference type="Proteomes" id="UP000184612"/>
    </source>
</evidence>
<feature type="transmembrane region" description="Helical" evidence="1">
    <location>
        <begin position="64"/>
        <end position="85"/>
    </location>
</feature>
<evidence type="ECO:0000313" key="2">
    <source>
        <dbReference type="EMBL" id="SHO43027.1"/>
    </source>
</evidence>
<keyword evidence="1" id="KW-0812">Transmembrane</keyword>
<dbReference type="EMBL" id="FRFD01000003">
    <property type="protein sequence ID" value="SHO43027.1"/>
    <property type="molecule type" value="Genomic_DNA"/>
</dbReference>
<proteinExistence type="predicted"/>
<evidence type="ECO:0008006" key="4">
    <source>
        <dbReference type="Google" id="ProtNLM"/>
    </source>
</evidence>
<keyword evidence="3" id="KW-1185">Reference proteome</keyword>
<dbReference type="InterPro" id="IPR009476">
    <property type="entry name" value="DUF1097"/>
</dbReference>
<feature type="transmembrane region" description="Helical" evidence="1">
    <location>
        <begin position="121"/>
        <end position="139"/>
    </location>
</feature>
<dbReference type="AlphaFoldDB" id="A0A1M7XW87"/>
<dbReference type="RefSeq" id="WP_073586830.1">
    <property type="nucleotide sequence ID" value="NZ_FRFD01000003.1"/>
</dbReference>
<feature type="transmembrane region" description="Helical" evidence="1">
    <location>
        <begin position="91"/>
        <end position="109"/>
    </location>
</feature>
<feature type="transmembrane region" description="Helical" evidence="1">
    <location>
        <begin position="9"/>
        <end position="27"/>
    </location>
</feature>
<keyword evidence="1" id="KW-0472">Membrane</keyword>
<evidence type="ECO:0000256" key="1">
    <source>
        <dbReference type="SAM" id="Phobius"/>
    </source>
</evidence>
<reference evidence="2 3" key="1">
    <citation type="submission" date="2016-12" db="EMBL/GenBank/DDBJ databases">
        <authorList>
            <person name="Song W.-J."/>
            <person name="Kurnit D.M."/>
        </authorList>
    </citation>
    <scope>NUCLEOTIDE SEQUENCE [LARGE SCALE GENOMIC DNA]</scope>
    <source>
        <strain evidence="2 3">DSM 12503</strain>
    </source>
</reference>
<dbReference type="Pfam" id="PF06496">
    <property type="entry name" value="DUF1097"/>
    <property type="match status" value="1"/>
</dbReference>
<protein>
    <recommendedName>
        <fullName evidence="4">DUF1097 domain-containing protein</fullName>
    </recommendedName>
</protein>
<feature type="transmembrane region" description="Helical" evidence="1">
    <location>
        <begin position="145"/>
        <end position="165"/>
    </location>
</feature>
<name>A0A1M7XW87_9FIRM</name>
<organism evidence="2 3">
    <name type="scientific">Anaerocolumna xylanovorans DSM 12503</name>
    <dbReference type="NCBI Taxonomy" id="1121345"/>
    <lineage>
        <taxon>Bacteria</taxon>
        <taxon>Bacillati</taxon>
        <taxon>Bacillota</taxon>
        <taxon>Clostridia</taxon>
        <taxon>Lachnospirales</taxon>
        <taxon>Lachnospiraceae</taxon>
        <taxon>Anaerocolumna</taxon>
    </lineage>
</organism>
<accession>A0A1M7XW87</accession>
<dbReference type="STRING" id="1121345.SAMN02745217_00063"/>
<feature type="transmembrane region" description="Helical" evidence="1">
    <location>
        <begin position="33"/>
        <end position="52"/>
    </location>
</feature>
<sequence>MDAKNFCKAHLLIGILAGLVMLLTNVLQAVGFITPNAGLTFVAFIAWSCYFFSGCTPKDALISWSSFAVGIICAVIIFLCGSLFSGFGMNTAYVALPLAVVVGVIFMDLGEKLPFANRVSAIYLGAATFFGMMGIPAVAEKRYLLVAVAELVYAAIGFFSGYLTVKILNYFSPKA</sequence>
<gene>
    <name evidence="2" type="ORF">SAMN02745217_00063</name>
</gene>